<evidence type="ECO:0000313" key="4">
    <source>
        <dbReference type="EMBL" id="KHN69962.1"/>
    </source>
</evidence>
<dbReference type="HOGENOM" id="CLU_024327_4_0_1"/>
<keyword evidence="2 4" id="KW-0808">Transferase</keyword>
<reference evidence="4 5" key="1">
    <citation type="journal article" date="2014" name="MBio">
        <title>The Ordospora colligata genome; evolution of extreme reduction in microsporidia and host-to-parasite horizontal gene transfer.</title>
        <authorList>
            <person name="Pombert J.-F."/>
            <person name="Haag K.L."/>
            <person name="Beidas S."/>
            <person name="Ebert D."/>
            <person name="Keeling P.J."/>
        </authorList>
    </citation>
    <scope>NUCLEOTIDE SEQUENCE [LARGE SCALE GENOMIC DNA]</scope>
    <source>
        <strain evidence="4 5">OC4</strain>
    </source>
</reference>
<protein>
    <submittedName>
        <fullName evidence="4">Alpha-1,2 mannosyl-transferase</fullName>
    </submittedName>
</protein>
<dbReference type="SUPFAM" id="SSF53448">
    <property type="entry name" value="Nucleotide-diphospho-sugar transferases"/>
    <property type="match status" value="1"/>
</dbReference>
<dbReference type="AlphaFoldDB" id="A0A0B2ULN6"/>
<dbReference type="OrthoDB" id="439943at2759"/>
<dbReference type="PANTHER" id="PTHR31121:SF2">
    <property type="entry name" value="MANNOSYLTRANSFERASE KTR5-RELATED"/>
    <property type="match status" value="1"/>
</dbReference>
<dbReference type="VEuPathDB" id="MicrosporidiaDB:M896_041600"/>
<dbReference type="GO" id="GO:0005794">
    <property type="term" value="C:Golgi apparatus"/>
    <property type="evidence" value="ECO:0007669"/>
    <property type="project" value="TreeGrafter"/>
</dbReference>
<feature type="active site" description="Nucleophile" evidence="3">
    <location>
        <position position="222"/>
    </location>
</feature>
<gene>
    <name evidence="4" type="ORF">M896_041600</name>
</gene>
<dbReference type="GeneID" id="26261598"/>
<dbReference type="FunFam" id="3.90.550.10:FF:000051">
    <property type="entry name" value="Alpha-1,2-mannosyltransferase (Ktr4)"/>
    <property type="match status" value="1"/>
</dbReference>
<dbReference type="PIRSF" id="PIRSF018153">
    <property type="entry name" value="Glyco_trans_15"/>
    <property type="match status" value="1"/>
</dbReference>
<dbReference type="Pfam" id="PF01793">
    <property type="entry name" value="Glyco_transf_15"/>
    <property type="match status" value="1"/>
</dbReference>
<proteinExistence type="inferred from homology"/>
<evidence type="ECO:0000256" key="2">
    <source>
        <dbReference type="ARBA" id="ARBA00022679"/>
    </source>
</evidence>
<comment type="similarity">
    <text evidence="1">Belongs to the glycosyltransferase 15 family.</text>
</comment>
<organism evidence="4 5">
    <name type="scientific">Ordospora colligata OC4</name>
    <dbReference type="NCBI Taxonomy" id="1354746"/>
    <lineage>
        <taxon>Eukaryota</taxon>
        <taxon>Fungi</taxon>
        <taxon>Fungi incertae sedis</taxon>
        <taxon>Microsporidia</taxon>
        <taxon>Ordosporidae</taxon>
        <taxon>Ordospora</taxon>
    </lineage>
</organism>
<dbReference type="InParanoid" id="A0A0B2ULN6"/>
<dbReference type="GO" id="GO:0016020">
    <property type="term" value="C:membrane"/>
    <property type="evidence" value="ECO:0007669"/>
    <property type="project" value="InterPro"/>
</dbReference>
<dbReference type="Gene3D" id="3.90.550.10">
    <property type="entry name" value="Spore Coat Polysaccharide Biosynthesis Protein SpsA, Chain A"/>
    <property type="match status" value="1"/>
</dbReference>
<sequence>MLILILIGLVLCRENAVILILCRNGDKDGITGSIKNFEEVFNRKFGYPYVFLNDEEFTEDFKRSIREVVSSDVEFGKLEAHEWEVPEWIDMQRANEEMRKMEERKVIYGGSLSYRKMCRFFSGFFYRNKLVQKYEYYWRIEPDVRFLCEIDYDPFRYMRESNKKYGFVISLGEFMETIPNLFGEVVKFITNNMNIMKKVNGNNFLLNADKSYNGCHFWTNFEIASFDIFRNDVYQKYFDWLDKAGGFFYERWGDAPVHSIAASLFLDKNQVHFFSDMGYEHPPFKNCPKEASMKMKCKCDSTPSQDISFNACINQYLRSRL</sequence>
<dbReference type="GO" id="GO:0006487">
    <property type="term" value="P:protein N-linked glycosylation"/>
    <property type="evidence" value="ECO:0007669"/>
    <property type="project" value="TreeGrafter"/>
</dbReference>
<dbReference type="InterPro" id="IPR002685">
    <property type="entry name" value="Glyco_trans_15"/>
</dbReference>
<keyword evidence="5" id="KW-1185">Reference proteome</keyword>
<dbReference type="RefSeq" id="XP_014564004.1">
    <property type="nucleotide sequence ID" value="XM_014708518.1"/>
</dbReference>
<dbReference type="PANTHER" id="PTHR31121">
    <property type="entry name" value="ALPHA-1,2 MANNOSYLTRANSFERASE KTR1"/>
    <property type="match status" value="1"/>
</dbReference>
<dbReference type="GO" id="GO:0000032">
    <property type="term" value="P:cell wall mannoprotein biosynthetic process"/>
    <property type="evidence" value="ECO:0007669"/>
    <property type="project" value="TreeGrafter"/>
</dbReference>
<evidence type="ECO:0000256" key="1">
    <source>
        <dbReference type="ARBA" id="ARBA00007677"/>
    </source>
</evidence>
<dbReference type="STRING" id="1354746.A0A0B2ULN6"/>
<evidence type="ECO:0000313" key="5">
    <source>
        <dbReference type="Proteomes" id="UP000031056"/>
    </source>
</evidence>
<comment type="caution">
    <text evidence="4">The sequence shown here is derived from an EMBL/GenBank/DDBJ whole genome shotgun (WGS) entry which is preliminary data.</text>
</comment>
<name>A0A0B2ULN6_9MICR</name>
<accession>A0A0B2ULN6</accession>
<dbReference type="EMBL" id="JOKQ01000004">
    <property type="protein sequence ID" value="KHN69962.1"/>
    <property type="molecule type" value="Genomic_DNA"/>
</dbReference>
<dbReference type="InterPro" id="IPR029044">
    <property type="entry name" value="Nucleotide-diphossugar_trans"/>
</dbReference>
<evidence type="ECO:0000256" key="3">
    <source>
        <dbReference type="PIRSR" id="PIRSR018153-1"/>
    </source>
</evidence>
<dbReference type="Proteomes" id="UP000031056">
    <property type="component" value="Unassembled WGS sequence"/>
</dbReference>
<dbReference type="GO" id="GO:0000026">
    <property type="term" value="F:alpha-1,2-mannosyltransferase activity"/>
    <property type="evidence" value="ECO:0007669"/>
    <property type="project" value="TreeGrafter"/>
</dbReference>
<dbReference type="FunCoup" id="A0A0B2ULN6">
    <property type="interactions" value="37"/>
</dbReference>